<dbReference type="Pfam" id="PF04002">
    <property type="entry name" value="RadC"/>
    <property type="match status" value="1"/>
</dbReference>
<name>A0A6G8F381_9PROT</name>
<evidence type="ECO:0000256" key="1">
    <source>
        <dbReference type="ARBA" id="ARBA00022670"/>
    </source>
</evidence>
<dbReference type="NCBIfam" id="NF000642">
    <property type="entry name" value="PRK00024.1"/>
    <property type="match status" value="1"/>
</dbReference>
<evidence type="ECO:0000256" key="3">
    <source>
        <dbReference type="ARBA" id="ARBA00022801"/>
    </source>
</evidence>
<dbReference type="GO" id="GO:0006508">
    <property type="term" value="P:proteolysis"/>
    <property type="evidence" value="ECO:0007669"/>
    <property type="project" value="UniProtKB-KW"/>
</dbReference>
<dbReference type="InterPro" id="IPR037518">
    <property type="entry name" value="MPN"/>
</dbReference>
<dbReference type="InterPro" id="IPR001405">
    <property type="entry name" value="UPF0758"/>
</dbReference>
<evidence type="ECO:0000313" key="8">
    <source>
        <dbReference type="EMBL" id="QIM10785.1"/>
    </source>
</evidence>
<evidence type="ECO:0000256" key="5">
    <source>
        <dbReference type="ARBA" id="ARBA00023049"/>
    </source>
</evidence>
<dbReference type="CDD" id="cd08071">
    <property type="entry name" value="MPN_DUF2466"/>
    <property type="match status" value="1"/>
</dbReference>
<dbReference type="PANTHER" id="PTHR30471:SF3">
    <property type="entry name" value="UPF0758 PROTEIN YEES-RELATED"/>
    <property type="match status" value="1"/>
</dbReference>
<keyword evidence="1" id="KW-0645">Protease</keyword>
<dbReference type="PROSITE" id="PS50249">
    <property type="entry name" value="MPN"/>
    <property type="match status" value="1"/>
</dbReference>
<gene>
    <name evidence="8" type="primary">radC</name>
    <name evidence="8" type="ORF">PlAlph_6770</name>
</gene>
<reference evidence="8" key="1">
    <citation type="journal article" date="2020" name="J. ISSAAS">
        <title>Lactobacilli and other gastrointestinal microbiota of Peromyscus leucopus, reservoir host for agents of Lyme disease and other zoonoses in North America.</title>
        <authorList>
            <person name="Milovic A."/>
            <person name="Bassam K."/>
            <person name="Shao H."/>
            <person name="Chatzistamou I."/>
            <person name="Tufts D.M."/>
            <person name="Diuk-Wasser M."/>
            <person name="Barbour A.G."/>
        </authorList>
    </citation>
    <scope>NUCLEOTIDE SEQUENCE</scope>
    <source>
        <strain evidence="8">LL90</strain>
    </source>
</reference>
<organism evidence="8">
    <name type="scientific">uncultured Alphaproteobacteria bacterium</name>
    <dbReference type="NCBI Taxonomy" id="91750"/>
    <lineage>
        <taxon>Bacteria</taxon>
        <taxon>Pseudomonadati</taxon>
        <taxon>Pseudomonadota</taxon>
        <taxon>Alphaproteobacteria</taxon>
        <taxon>environmental samples</taxon>
    </lineage>
</organism>
<feature type="domain" description="MPN" evidence="7">
    <location>
        <begin position="106"/>
        <end position="228"/>
    </location>
</feature>
<keyword evidence="4" id="KW-0862">Zinc</keyword>
<protein>
    <submittedName>
        <fullName evidence="8">DNA repair protein RadC</fullName>
    </submittedName>
</protein>
<evidence type="ECO:0000256" key="2">
    <source>
        <dbReference type="ARBA" id="ARBA00022723"/>
    </source>
</evidence>
<comment type="similarity">
    <text evidence="6">Belongs to the UPF0758 family.</text>
</comment>
<dbReference type="GO" id="GO:0046872">
    <property type="term" value="F:metal ion binding"/>
    <property type="evidence" value="ECO:0007669"/>
    <property type="project" value="UniProtKB-KW"/>
</dbReference>
<dbReference type="EMBL" id="MN990732">
    <property type="protein sequence ID" value="QIM10785.1"/>
    <property type="molecule type" value="Genomic_DNA"/>
</dbReference>
<dbReference type="Gene3D" id="3.40.140.10">
    <property type="entry name" value="Cytidine Deaminase, domain 2"/>
    <property type="match status" value="1"/>
</dbReference>
<dbReference type="AlphaFoldDB" id="A0A6G8F381"/>
<evidence type="ECO:0000256" key="6">
    <source>
        <dbReference type="RuleBase" id="RU003797"/>
    </source>
</evidence>
<keyword evidence="3" id="KW-0378">Hydrolase</keyword>
<evidence type="ECO:0000259" key="7">
    <source>
        <dbReference type="PROSITE" id="PS50249"/>
    </source>
</evidence>
<keyword evidence="2" id="KW-0479">Metal-binding</keyword>
<proteinExistence type="inferred from homology"/>
<dbReference type="PANTHER" id="PTHR30471">
    <property type="entry name" value="DNA REPAIR PROTEIN RADC"/>
    <property type="match status" value="1"/>
</dbReference>
<dbReference type="InterPro" id="IPR025657">
    <property type="entry name" value="RadC_JAB"/>
</dbReference>
<dbReference type="PROSITE" id="PS01302">
    <property type="entry name" value="UPF0758"/>
    <property type="match status" value="1"/>
</dbReference>
<dbReference type="NCBIfam" id="TIGR00608">
    <property type="entry name" value="radc"/>
    <property type="match status" value="1"/>
</dbReference>
<accession>A0A6G8F381</accession>
<dbReference type="InterPro" id="IPR020891">
    <property type="entry name" value="UPF0758_CS"/>
</dbReference>
<keyword evidence="5" id="KW-0482">Metalloprotease</keyword>
<sequence length="228" mass="25735">MNEPKDYIGHRQRIKERFLRGQGRDMADYEFLELLLTLAIPRKDTKPLAKALINEFGSFAAVVCADDNQLMGFSGLKENSILIFSIIREAALRMTWQNLCAADKPVISNWDAMVDFCRMKMAHKKREEFMLILLDAKLQVIGEEVQQRGTVDNVAIHPAEVVKSAVFHAAKSVIMVHNHPSGNVTPSRSDIQITKQINTALQSVDIKLQDHLIVGKNECFSFRSEGLI</sequence>
<evidence type="ECO:0000256" key="4">
    <source>
        <dbReference type="ARBA" id="ARBA00022833"/>
    </source>
</evidence>
<dbReference type="GO" id="GO:0008237">
    <property type="term" value="F:metallopeptidase activity"/>
    <property type="evidence" value="ECO:0007669"/>
    <property type="project" value="UniProtKB-KW"/>
</dbReference>